<evidence type="ECO:0000313" key="2">
    <source>
        <dbReference type="Proteomes" id="UP000515808"/>
    </source>
</evidence>
<dbReference type="SUPFAM" id="SSF53448">
    <property type="entry name" value="Nucleotide-diphospho-sugar transferases"/>
    <property type="match status" value="1"/>
</dbReference>
<evidence type="ECO:0000313" key="1">
    <source>
        <dbReference type="EMBL" id="QNM85189.1"/>
    </source>
</evidence>
<dbReference type="AlphaFoldDB" id="A0A7G9L990"/>
<keyword evidence="1" id="KW-0808">Transferase</keyword>
<dbReference type="KEGG" id="ppec:H9W90_13480"/>
<dbReference type="EMBL" id="CP060695">
    <property type="protein sequence ID" value="QNM85189.1"/>
    <property type="molecule type" value="Genomic_DNA"/>
</dbReference>
<dbReference type="RefSeq" id="WP_187482102.1">
    <property type="nucleotide sequence ID" value="NZ_CP060695.1"/>
</dbReference>
<dbReference type="InterPro" id="IPR029044">
    <property type="entry name" value="Nucleotide-diphossugar_trans"/>
</dbReference>
<dbReference type="PANTHER" id="PTHR43179:SF10">
    <property type="entry name" value="GLYCOSYL TRANSFERASE"/>
    <property type="match status" value="1"/>
</dbReference>
<protein>
    <submittedName>
        <fullName evidence="1">Glycosyl transferase family 2</fullName>
    </submittedName>
</protein>
<gene>
    <name evidence="1" type="ORF">H9W90_13480</name>
</gene>
<name>A0A7G9L990_9FLAO</name>
<dbReference type="Proteomes" id="UP000515808">
    <property type="component" value="Chromosome"/>
</dbReference>
<sequence>MKEKLVITCSIVLFKEDLSDLHKTIDSFLQIPFAKKLFLIDNTPTKFFEYVFVDKDIEYVAVEENIGFGSAHNRIINTVNTLSKFHLILNPDVSFKTGVINSLIQELESHSNVAMIAPKVLFPDKSHQYSCRRYPSAAELLARRFSFLKPIFKGVIFKGTYRDKNLNEPFFADYITGCFHLYKTEDFVSLNGFDERYFLYMEDVDICKKIDVLGKKKLYYPKVEIIHVLKQGSSKSVKLFFKHTSSAVKYFLKWGFSTKKKS</sequence>
<proteinExistence type="predicted"/>
<keyword evidence="2" id="KW-1185">Reference proteome</keyword>
<reference evidence="1 2" key="1">
    <citation type="submission" date="2020-08" db="EMBL/GenBank/DDBJ databases">
        <title>Polaribacter sp. L12M9 isolated from gut of the Korean scallop.</title>
        <authorList>
            <person name="Jeong Y.S."/>
        </authorList>
    </citation>
    <scope>NUCLEOTIDE SEQUENCE [LARGE SCALE GENOMIC DNA]</scope>
    <source>
        <strain evidence="1 2">L12M9</strain>
    </source>
</reference>
<accession>A0A7G9L990</accession>
<dbReference type="Gene3D" id="3.90.550.10">
    <property type="entry name" value="Spore Coat Polysaccharide Biosynthesis Protein SpsA, Chain A"/>
    <property type="match status" value="1"/>
</dbReference>
<dbReference type="PANTHER" id="PTHR43179">
    <property type="entry name" value="RHAMNOSYLTRANSFERASE WBBL"/>
    <property type="match status" value="1"/>
</dbReference>
<organism evidence="1 2">
    <name type="scientific">Polaribacter pectinis</name>
    <dbReference type="NCBI Taxonomy" id="2738844"/>
    <lineage>
        <taxon>Bacteria</taxon>
        <taxon>Pseudomonadati</taxon>
        <taxon>Bacteroidota</taxon>
        <taxon>Flavobacteriia</taxon>
        <taxon>Flavobacteriales</taxon>
        <taxon>Flavobacteriaceae</taxon>
    </lineage>
</organism>
<dbReference type="GO" id="GO:0016740">
    <property type="term" value="F:transferase activity"/>
    <property type="evidence" value="ECO:0007669"/>
    <property type="project" value="UniProtKB-KW"/>
</dbReference>